<keyword evidence="1 2" id="KW-0597">Phosphoprotein</keyword>
<accession>A0A4Y9KSJ5</accession>
<dbReference type="GO" id="GO:0000160">
    <property type="term" value="P:phosphorelay signal transduction system"/>
    <property type="evidence" value="ECO:0007669"/>
    <property type="project" value="InterPro"/>
</dbReference>
<dbReference type="CDD" id="cd00156">
    <property type="entry name" value="REC"/>
    <property type="match status" value="1"/>
</dbReference>
<dbReference type="InterPro" id="IPR011006">
    <property type="entry name" value="CheY-like_superfamily"/>
</dbReference>
<evidence type="ECO:0000313" key="5">
    <source>
        <dbReference type="Proteomes" id="UP000298225"/>
    </source>
</evidence>
<evidence type="ECO:0000259" key="3">
    <source>
        <dbReference type="PROSITE" id="PS50110"/>
    </source>
</evidence>
<keyword evidence="5" id="KW-1185">Reference proteome</keyword>
<organism evidence="4 5">
    <name type="scientific">Bradyrhizobium frederickii</name>
    <dbReference type="NCBI Taxonomy" id="2560054"/>
    <lineage>
        <taxon>Bacteria</taxon>
        <taxon>Pseudomonadati</taxon>
        <taxon>Pseudomonadota</taxon>
        <taxon>Alphaproteobacteria</taxon>
        <taxon>Hyphomicrobiales</taxon>
        <taxon>Nitrobacteraceae</taxon>
        <taxon>Bradyrhizobium</taxon>
    </lineage>
</organism>
<sequence length="158" mass="17576">MSHCPMIESPKPEAHERTEFQPHILVVDDDPMVCMAIEIYLQRNNFRVTIADGGEAGLRALEHGQFDLMIVDIFMPHMRGFESIRIFHERAPVVPLIAMSGYAFSNLNSPAPDFLRTALELGAARCLRKPFTPHALLAAINDCLAEHRPDGGMAARLG</sequence>
<dbReference type="Proteomes" id="UP000298225">
    <property type="component" value="Unassembled WGS sequence"/>
</dbReference>
<evidence type="ECO:0000256" key="2">
    <source>
        <dbReference type="PROSITE-ProRule" id="PRU00169"/>
    </source>
</evidence>
<dbReference type="InterPro" id="IPR050595">
    <property type="entry name" value="Bact_response_regulator"/>
</dbReference>
<dbReference type="SMART" id="SM00448">
    <property type="entry name" value="REC"/>
    <property type="match status" value="1"/>
</dbReference>
<dbReference type="PANTHER" id="PTHR44591">
    <property type="entry name" value="STRESS RESPONSE REGULATOR PROTEIN 1"/>
    <property type="match status" value="1"/>
</dbReference>
<dbReference type="EMBL" id="SPQU01000026">
    <property type="protein sequence ID" value="TFV30823.1"/>
    <property type="molecule type" value="Genomic_DNA"/>
</dbReference>
<dbReference type="PROSITE" id="PS50110">
    <property type="entry name" value="RESPONSE_REGULATORY"/>
    <property type="match status" value="1"/>
</dbReference>
<dbReference type="AlphaFoldDB" id="A0A4Y9KSJ5"/>
<dbReference type="InterPro" id="IPR001789">
    <property type="entry name" value="Sig_transdc_resp-reg_receiver"/>
</dbReference>
<proteinExistence type="predicted"/>
<dbReference type="SUPFAM" id="SSF52172">
    <property type="entry name" value="CheY-like"/>
    <property type="match status" value="1"/>
</dbReference>
<comment type="caution">
    <text evidence="4">The sequence shown here is derived from an EMBL/GenBank/DDBJ whole genome shotgun (WGS) entry which is preliminary data.</text>
</comment>
<feature type="modified residue" description="4-aspartylphosphate" evidence="2">
    <location>
        <position position="72"/>
    </location>
</feature>
<dbReference type="PANTHER" id="PTHR44591:SF23">
    <property type="entry name" value="CHEY SUBFAMILY"/>
    <property type="match status" value="1"/>
</dbReference>
<gene>
    <name evidence="4" type="ORF">E4K66_33550</name>
</gene>
<dbReference type="OrthoDB" id="5456285at2"/>
<evidence type="ECO:0000256" key="1">
    <source>
        <dbReference type="ARBA" id="ARBA00022553"/>
    </source>
</evidence>
<protein>
    <submittedName>
        <fullName evidence="4">Response regulator</fullName>
    </submittedName>
</protein>
<evidence type="ECO:0000313" key="4">
    <source>
        <dbReference type="EMBL" id="TFV30823.1"/>
    </source>
</evidence>
<dbReference type="Pfam" id="PF00072">
    <property type="entry name" value="Response_reg"/>
    <property type="match status" value="1"/>
</dbReference>
<name>A0A4Y9KSJ5_9BRAD</name>
<dbReference type="Gene3D" id="3.40.50.2300">
    <property type="match status" value="1"/>
</dbReference>
<reference evidence="4 5" key="1">
    <citation type="submission" date="2019-03" db="EMBL/GenBank/DDBJ databases">
        <title>Bradyrhizobium strains diversity isolated from Chamaecrista fasciculata.</title>
        <authorList>
            <person name="Urquiaga M.C.O."/>
            <person name="Hungria M."/>
            <person name="Delamuta J.R.M."/>
        </authorList>
    </citation>
    <scope>NUCLEOTIDE SEQUENCE [LARGE SCALE GENOMIC DNA]</scope>
    <source>
        <strain evidence="4 5">CNPSo 3424</strain>
    </source>
</reference>
<feature type="domain" description="Response regulatory" evidence="3">
    <location>
        <begin position="23"/>
        <end position="144"/>
    </location>
</feature>